<dbReference type="GO" id="GO:0046872">
    <property type="term" value="F:metal ion binding"/>
    <property type="evidence" value="ECO:0007669"/>
    <property type="project" value="UniProtKB-KW"/>
</dbReference>
<feature type="region of interest" description="Disordered" evidence="5">
    <location>
        <begin position="253"/>
        <end position="274"/>
    </location>
</feature>
<keyword evidence="4" id="KW-0479">Metal-binding</keyword>
<dbReference type="Proteomes" id="UP000065734">
    <property type="component" value="Chromosome I"/>
</dbReference>
<dbReference type="OrthoDB" id="9814913at2"/>
<dbReference type="STRING" id="1079.BVIR_2871"/>
<dbReference type="InterPro" id="IPR036412">
    <property type="entry name" value="HAD-like_sf"/>
</dbReference>
<dbReference type="GO" id="GO:0005992">
    <property type="term" value="P:trehalose biosynthetic process"/>
    <property type="evidence" value="ECO:0007669"/>
    <property type="project" value="UniProtKB-UniPathway"/>
</dbReference>
<keyword evidence="3 4" id="KW-0378">Hydrolase</keyword>
<reference evidence="8" key="3">
    <citation type="journal article" date="2016" name="Genome Announc.">
        <title>Revised genome sequence of the purple photosynthetic bacterium Blastochloris viridis.</title>
        <authorList>
            <person name="Liu L.N."/>
            <person name="Faulkner M."/>
            <person name="Liu X."/>
            <person name="Huang F."/>
            <person name="Darby A.C."/>
            <person name="Hall N."/>
        </authorList>
    </citation>
    <scope>NUCLEOTIDE SEQUENCE [LARGE SCALE GENOMIC DNA]</scope>
    <source>
        <strain evidence="8">ATCC 19567 / DSM 133 / F</strain>
    </source>
</reference>
<evidence type="ECO:0000256" key="2">
    <source>
        <dbReference type="ARBA" id="ARBA00008770"/>
    </source>
</evidence>
<dbReference type="InterPro" id="IPR044651">
    <property type="entry name" value="OTSB-like"/>
</dbReference>
<dbReference type="PANTHER" id="PTHR43768:SF3">
    <property type="entry name" value="TREHALOSE 6-PHOSPHATE PHOSPHATASE"/>
    <property type="match status" value="1"/>
</dbReference>
<gene>
    <name evidence="7" type="primary">otsB</name>
    <name evidence="6" type="ORF">BV133_1816</name>
    <name evidence="7" type="ORF">BVIRIDIS_23160</name>
</gene>
<comment type="cofactor">
    <cofactor evidence="4">
        <name>Mg(2+)</name>
        <dbReference type="ChEBI" id="CHEBI:18420"/>
    </cofactor>
</comment>
<evidence type="ECO:0000313" key="7">
    <source>
        <dbReference type="EMBL" id="CUU43297.1"/>
    </source>
</evidence>
<dbReference type="InterPro" id="IPR023214">
    <property type="entry name" value="HAD_sf"/>
</dbReference>
<name>A0A0H5BEB7_BLAVI</name>
<accession>A0A0H5BEB7</accession>
<keyword evidence="4" id="KW-0460">Magnesium</keyword>
<comment type="function">
    <text evidence="4">Removes the phosphate from trehalose 6-phosphate to produce free trehalose.</text>
</comment>
<evidence type="ECO:0000313" key="8">
    <source>
        <dbReference type="Proteomes" id="UP000065734"/>
    </source>
</evidence>
<dbReference type="InterPro" id="IPR006379">
    <property type="entry name" value="HAD-SF_hydro_IIB"/>
</dbReference>
<dbReference type="EMBL" id="LN907867">
    <property type="protein sequence ID" value="CUU43297.1"/>
    <property type="molecule type" value="Genomic_DNA"/>
</dbReference>
<sequence length="274" mass="29112">MTELTTALAHPDLAVDPATGFAVFLDFDGTLVDIVARPDWVRVEPATLDVLARLRRRLNGALAIVSGRSLAVLDQLLAPHRFDAAGLHGAESRIGDDVWCGSPVASPLRRAVDELRRRFEAEAGMLVEDKGKAVSLHWREAPERADDAVAAMSAIVADLGGGYRLQRGKAVAEIVPAGASKGVAISQFLAVPPYRGRRPVFIGDDLTDEHGFEVVNANGGLTAHVGAGPSRAQFRLASPAEVRAQLARWAQGEPIGLAPADTRTETSHSPTESL</sequence>
<dbReference type="Gene3D" id="3.40.50.1000">
    <property type="entry name" value="HAD superfamily/HAD-like"/>
    <property type="match status" value="1"/>
</dbReference>
<dbReference type="SUPFAM" id="SSF56784">
    <property type="entry name" value="HAD-like"/>
    <property type="match status" value="1"/>
</dbReference>
<reference evidence="7" key="2">
    <citation type="submission" date="2015-11" db="EMBL/GenBank/DDBJ databases">
        <authorList>
            <person name="Zhang Y."/>
            <person name="Guo Z."/>
        </authorList>
    </citation>
    <scope>NUCLEOTIDE SEQUENCE</scope>
    <source>
        <strain evidence="7">1</strain>
    </source>
</reference>
<evidence type="ECO:0000256" key="5">
    <source>
        <dbReference type="SAM" id="MobiDB-lite"/>
    </source>
</evidence>
<dbReference type="CDD" id="cd01627">
    <property type="entry name" value="HAD_TPP"/>
    <property type="match status" value="1"/>
</dbReference>
<protein>
    <recommendedName>
        <fullName evidence="4">Trehalose 6-phosphate phosphatase</fullName>
        <ecNumber evidence="4">3.1.3.12</ecNumber>
    </recommendedName>
</protein>
<comment type="pathway">
    <text evidence="1 4">Glycan biosynthesis; trehalose biosynthesis.</text>
</comment>
<dbReference type="KEGG" id="bvr:BVIR_2871"/>
<dbReference type="RefSeq" id="WP_082417164.1">
    <property type="nucleotide sequence ID" value="NZ_AP014854.2"/>
</dbReference>
<dbReference type="InterPro" id="IPR003337">
    <property type="entry name" value="Trehalose_PPase"/>
</dbReference>
<organism evidence="7 8">
    <name type="scientific">Blastochloris viridis</name>
    <name type="common">Rhodopseudomonas viridis</name>
    <dbReference type="NCBI Taxonomy" id="1079"/>
    <lineage>
        <taxon>Bacteria</taxon>
        <taxon>Pseudomonadati</taxon>
        <taxon>Pseudomonadota</taxon>
        <taxon>Alphaproteobacteria</taxon>
        <taxon>Hyphomicrobiales</taxon>
        <taxon>Blastochloridaceae</taxon>
        <taxon>Blastochloris</taxon>
    </lineage>
</organism>
<evidence type="ECO:0000256" key="3">
    <source>
        <dbReference type="ARBA" id="ARBA00022801"/>
    </source>
</evidence>
<evidence type="ECO:0000256" key="1">
    <source>
        <dbReference type="ARBA" id="ARBA00005199"/>
    </source>
</evidence>
<keyword evidence="8" id="KW-1185">Reference proteome</keyword>
<proteinExistence type="inferred from homology"/>
<dbReference type="Pfam" id="PF02358">
    <property type="entry name" value="Trehalose_PPase"/>
    <property type="match status" value="1"/>
</dbReference>
<dbReference type="AlphaFoldDB" id="A0A0H5BEB7"/>
<dbReference type="EC" id="3.1.3.12" evidence="4"/>
<dbReference type="GO" id="GO:0004805">
    <property type="term" value="F:trehalose-phosphatase activity"/>
    <property type="evidence" value="ECO:0007669"/>
    <property type="project" value="UniProtKB-EC"/>
</dbReference>
<comment type="catalytic activity">
    <reaction evidence="4">
        <text>alpha,alpha-trehalose 6-phosphate + H2O = alpha,alpha-trehalose + phosphate</text>
        <dbReference type="Rhea" id="RHEA:23420"/>
        <dbReference type="ChEBI" id="CHEBI:15377"/>
        <dbReference type="ChEBI" id="CHEBI:16551"/>
        <dbReference type="ChEBI" id="CHEBI:43474"/>
        <dbReference type="ChEBI" id="CHEBI:58429"/>
        <dbReference type="EC" id="3.1.3.12"/>
    </reaction>
</comment>
<dbReference type="Gene3D" id="3.30.70.1020">
    <property type="entry name" value="Trehalose-6-phosphate phosphatase related protein, domain 2"/>
    <property type="match status" value="1"/>
</dbReference>
<dbReference type="PATRIC" id="fig|1079.6.peg.3013"/>
<evidence type="ECO:0000256" key="4">
    <source>
        <dbReference type="RuleBase" id="RU361117"/>
    </source>
</evidence>
<reference evidence="6" key="1">
    <citation type="journal article" date="2015" name="Genome Announc.">
        <title>Complete Genome Sequence of the Bacteriochlorophyll b-Producing Photosynthetic Bacterium Blastochloris viridis.</title>
        <authorList>
            <person name="Tsukatani Y."/>
            <person name="Hirose Y."/>
            <person name="Harada J."/>
            <person name="Misawa N."/>
            <person name="Mori K."/>
            <person name="Inoue K."/>
            <person name="Tamiaki H."/>
        </authorList>
    </citation>
    <scope>NUCLEOTIDE SEQUENCE [LARGE SCALE GENOMIC DNA]</scope>
    <source>
        <strain evidence="6">DSM 133</strain>
    </source>
</reference>
<comment type="similarity">
    <text evidence="2 4">Belongs to the trehalose phosphatase family.</text>
</comment>
<dbReference type="NCBIfam" id="TIGR00685">
    <property type="entry name" value="T6PP"/>
    <property type="match status" value="1"/>
</dbReference>
<evidence type="ECO:0000313" key="6">
    <source>
        <dbReference type="EMBL" id="BAR99409.1"/>
    </source>
</evidence>
<dbReference type="UniPathway" id="UPA00299"/>
<dbReference type="EMBL" id="AP014854">
    <property type="protein sequence ID" value="BAR99409.1"/>
    <property type="molecule type" value="Genomic_DNA"/>
</dbReference>
<dbReference type="NCBIfam" id="TIGR01484">
    <property type="entry name" value="HAD-SF-IIB"/>
    <property type="match status" value="1"/>
</dbReference>
<dbReference type="PANTHER" id="PTHR43768">
    <property type="entry name" value="TREHALOSE 6-PHOSPHATE PHOSPHATASE"/>
    <property type="match status" value="1"/>
</dbReference>